<dbReference type="EMBL" id="FOJI01000001">
    <property type="protein sequence ID" value="SEV87094.1"/>
    <property type="molecule type" value="Genomic_DNA"/>
</dbReference>
<name>A0A1I0MGK5_9FIRM</name>
<dbReference type="PRINTS" id="PR01070">
    <property type="entry name" value="ACCCTRFRASEB"/>
</dbReference>
<dbReference type="PANTHER" id="PTHR43842:SF2">
    <property type="entry name" value="PROPIONYL-COA CARBOXYLASE BETA CHAIN, MITOCHONDRIAL"/>
    <property type="match status" value="1"/>
</dbReference>
<dbReference type="InterPro" id="IPR011763">
    <property type="entry name" value="COA_CT_C"/>
</dbReference>
<dbReference type="GO" id="GO:0003989">
    <property type="term" value="F:acetyl-CoA carboxylase activity"/>
    <property type="evidence" value="ECO:0007669"/>
    <property type="project" value="InterPro"/>
</dbReference>
<keyword evidence="3" id="KW-0808">Transferase</keyword>
<dbReference type="InterPro" id="IPR051047">
    <property type="entry name" value="AccD/PCCB"/>
</dbReference>
<dbReference type="SUPFAM" id="SSF52096">
    <property type="entry name" value="ClpP/crotonase"/>
    <property type="match status" value="2"/>
</dbReference>
<dbReference type="PROSITE" id="PS50980">
    <property type="entry name" value="COA_CT_NTER"/>
    <property type="match status" value="1"/>
</dbReference>
<reference evidence="3 4" key="1">
    <citation type="submission" date="2016-10" db="EMBL/GenBank/DDBJ databases">
        <authorList>
            <person name="de Groot N.N."/>
        </authorList>
    </citation>
    <scope>NUCLEOTIDE SEQUENCE [LARGE SCALE GENOMIC DNA]</scope>
    <source>
        <strain evidence="3 4">DSM 9179</strain>
    </source>
</reference>
<feature type="domain" description="CoA carboxyltransferase C-terminal" evidence="2">
    <location>
        <begin position="244"/>
        <end position="479"/>
    </location>
</feature>
<dbReference type="RefSeq" id="WP_092450155.1">
    <property type="nucleotide sequence ID" value="NZ_FOJI01000001.1"/>
</dbReference>
<keyword evidence="4" id="KW-1185">Reference proteome</keyword>
<organism evidence="3 4">
    <name type="scientific">[Clostridium] fimetarium</name>
    <dbReference type="NCBI Taxonomy" id="99656"/>
    <lineage>
        <taxon>Bacteria</taxon>
        <taxon>Bacillati</taxon>
        <taxon>Bacillota</taxon>
        <taxon>Clostridia</taxon>
        <taxon>Lachnospirales</taxon>
        <taxon>Lachnospiraceae</taxon>
    </lineage>
</organism>
<gene>
    <name evidence="3" type="ORF">SAMN05421659_101480</name>
</gene>
<dbReference type="Pfam" id="PF01039">
    <property type="entry name" value="Carboxyl_trans"/>
    <property type="match status" value="1"/>
</dbReference>
<evidence type="ECO:0000259" key="2">
    <source>
        <dbReference type="PROSITE" id="PS50989"/>
    </source>
</evidence>
<evidence type="ECO:0000259" key="1">
    <source>
        <dbReference type="PROSITE" id="PS50980"/>
    </source>
</evidence>
<accession>A0A1I0MGK5</accession>
<dbReference type="GO" id="GO:0004658">
    <property type="term" value="F:propionyl-CoA carboxylase activity"/>
    <property type="evidence" value="ECO:0007669"/>
    <property type="project" value="TreeGrafter"/>
</dbReference>
<dbReference type="AlphaFoldDB" id="A0A1I0MGK5"/>
<dbReference type="InterPro" id="IPR034733">
    <property type="entry name" value="AcCoA_carboxyl_beta"/>
</dbReference>
<evidence type="ECO:0000313" key="4">
    <source>
        <dbReference type="Proteomes" id="UP000199701"/>
    </source>
</evidence>
<dbReference type="Gene3D" id="3.90.226.10">
    <property type="entry name" value="2-enoyl-CoA Hydratase, Chain A, domain 1"/>
    <property type="match status" value="2"/>
</dbReference>
<dbReference type="InterPro" id="IPR000438">
    <property type="entry name" value="Acetyl_CoA_COase_Trfase_b_su"/>
</dbReference>
<dbReference type="PROSITE" id="PS50989">
    <property type="entry name" value="COA_CT_CTER"/>
    <property type="match status" value="1"/>
</dbReference>
<dbReference type="GO" id="GO:0006633">
    <property type="term" value="P:fatty acid biosynthetic process"/>
    <property type="evidence" value="ECO:0007669"/>
    <property type="project" value="InterPro"/>
</dbReference>
<dbReference type="InterPro" id="IPR011762">
    <property type="entry name" value="COA_CT_N"/>
</dbReference>
<proteinExistence type="predicted"/>
<sequence length="500" mass="55599">MEQYDLDKQHQKGKLHAIERIHLIMDKGSFKETYIGPGPTNAAGSAAYDGVISGVGRIKRKKVYIYSQDFTVKGGSLGWNQGFKIARTIEDAIVNKCPVIGISDSGGARIQDGIDAMAGYGEVFYYNTLASGYIPQIAIIAGPCAGGAVYSPAIMDFTFIVDNIGKMFLTGPKVIKQATNKEVTIEELGGSVMHAQKSGVAHFRCASELECYNQVRDLINLIPSCYAKKKLEILDFAKLNIQDKDQTPLQYILPEQDNMVYSMRELVKIIVDENTYFGVLSEYAKNILTAFAKIGDITVGIVANEPKYRAGVLDCDASDKAARFIQFCDSFNIPIITFTDVPGFMPGIDEERKGIIRHGAKLLYAYSEATTIKINVIIRKAYGGSYVAMCSKHLRADRVYAWPSAKIAVMGAEAACEVVYAKILNTFTDEKRKKDYFSEKVEEYRKTAMGIEVAHKRGFVDEIIDPVDTRNRLITDLRELINKTRSRKMTINKKHGNIPM</sequence>
<dbReference type="InterPro" id="IPR029045">
    <property type="entry name" value="ClpP/crotonase-like_dom_sf"/>
</dbReference>
<dbReference type="Proteomes" id="UP000199701">
    <property type="component" value="Unassembled WGS sequence"/>
</dbReference>
<feature type="domain" description="CoA carboxyltransferase N-terminal" evidence="1">
    <location>
        <begin position="1"/>
        <end position="234"/>
    </location>
</feature>
<dbReference type="STRING" id="99656.SAMN05421659_101480"/>
<dbReference type="GO" id="GO:0016740">
    <property type="term" value="F:transferase activity"/>
    <property type="evidence" value="ECO:0007669"/>
    <property type="project" value="UniProtKB-KW"/>
</dbReference>
<dbReference type="PANTHER" id="PTHR43842">
    <property type="entry name" value="PROPIONYL-COA CARBOXYLASE BETA CHAIN"/>
    <property type="match status" value="1"/>
</dbReference>
<dbReference type="GO" id="GO:0009317">
    <property type="term" value="C:acetyl-CoA carboxylase complex"/>
    <property type="evidence" value="ECO:0007669"/>
    <property type="project" value="InterPro"/>
</dbReference>
<protein>
    <submittedName>
        <fullName evidence="3">Acetyl-CoA carboxylase, carboxyltransferase component</fullName>
    </submittedName>
</protein>
<dbReference type="OrthoDB" id="9803706at2"/>
<evidence type="ECO:0000313" key="3">
    <source>
        <dbReference type="EMBL" id="SEV87094.1"/>
    </source>
</evidence>